<dbReference type="RefSeq" id="WP_307198509.1">
    <property type="nucleotide sequence ID" value="NZ_JAUTAN010000001.1"/>
</dbReference>
<protein>
    <recommendedName>
        <fullName evidence="1">DUF2087 domain-containing protein</fullName>
    </recommendedName>
</protein>
<accession>A0AAJ1TW59</accession>
<dbReference type="InterPro" id="IPR018656">
    <property type="entry name" value="DUF2087"/>
</dbReference>
<dbReference type="EMBL" id="JAUTAN010000001">
    <property type="protein sequence ID" value="MDQ1103064.1"/>
    <property type="molecule type" value="Genomic_DNA"/>
</dbReference>
<feature type="domain" description="DUF2087" evidence="1">
    <location>
        <begin position="20"/>
        <end position="85"/>
    </location>
</feature>
<gene>
    <name evidence="2" type="ORF">QE405_000348</name>
</gene>
<proteinExistence type="predicted"/>
<sequence>MTSADAARVVAQFLDADGALHTIPTKRRKQLLVLDHVVQAFELGVVYPEVEVNAVLRRFHPDVAALRRYLVDDGFLTREASRYWRSGGSVALD</sequence>
<dbReference type="AlphaFoldDB" id="A0AAJ1TW59"/>
<name>A0AAJ1TW59_9ACTN</name>
<dbReference type="Proteomes" id="UP001239215">
    <property type="component" value="Unassembled WGS sequence"/>
</dbReference>
<dbReference type="Pfam" id="PF09860">
    <property type="entry name" value="DUF2087"/>
    <property type="match status" value="1"/>
</dbReference>
<evidence type="ECO:0000313" key="3">
    <source>
        <dbReference type="Proteomes" id="UP001239215"/>
    </source>
</evidence>
<evidence type="ECO:0000259" key="1">
    <source>
        <dbReference type="Pfam" id="PF09860"/>
    </source>
</evidence>
<comment type="caution">
    <text evidence="2">The sequence shown here is derived from an EMBL/GenBank/DDBJ whole genome shotgun (WGS) entry which is preliminary data.</text>
</comment>
<organism evidence="2 3">
    <name type="scientific">Nocardioides zeae</name>
    <dbReference type="NCBI Taxonomy" id="1457234"/>
    <lineage>
        <taxon>Bacteria</taxon>
        <taxon>Bacillati</taxon>
        <taxon>Actinomycetota</taxon>
        <taxon>Actinomycetes</taxon>
        <taxon>Propionibacteriales</taxon>
        <taxon>Nocardioidaceae</taxon>
        <taxon>Nocardioides</taxon>
    </lineage>
</organism>
<reference evidence="2" key="1">
    <citation type="submission" date="2023-07" db="EMBL/GenBank/DDBJ databases">
        <title>Functional and genomic diversity of the sorghum phyllosphere microbiome.</title>
        <authorList>
            <person name="Shade A."/>
        </authorList>
    </citation>
    <scope>NUCLEOTIDE SEQUENCE</scope>
    <source>
        <strain evidence="2">SORGH_AS_1067</strain>
    </source>
</reference>
<evidence type="ECO:0000313" key="2">
    <source>
        <dbReference type="EMBL" id="MDQ1103064.1"/>
    </source>
</evidence>